<reference evidence="2" key="2">
    <citation type="submission" date="2021-04" db="EMBL/GenBank/DDBJ databases">
        <authorList>
            <person name="Gilroy R."/>
        </authorList>
    </citation>
    <scope>NUCLEOTIDE SEQUENCE</scope>
    <source>
        <strain evidence="2">ChiBcec8-13705</strain>
    </source>
</reference>
<accession>A0A9D2S1X2</accession>
<dbReference type="PANTHER" id="PTHR43685">
    <property type="entry name" value="GLYCOSYLTRANSFERASE"/>
    <property type="match status" value="1"/>
</dbReference>
<sequence>MKPPLFSIIMPVYNAAETLCDAVGSITAQTCPDWELLLVDDGSTDASAALAERLAAVDPRIRLLRQQNAGICAARNRGLDEAKGTYIGFCDDDDLYEPAALAAAAELLGREMQTEAGGLPDLVRTGYTLARQADDGRLVPLPHPAGETCALRPGAGGAAYLAFLQNSGPQFVWNAWYRRDFLRGIRFDGRCTHGLEDFVFNATVFAAKPRAVYTPTVTCRHFERASSTSRAETAGVAARLAALPAWAQAEHAAAAAQTEGRGLAVVWALRKAELITFVMHQLRDSAAGPDFCAAAWGRLRAALRPFANRAAGLDFLRAARHNKKKAAALLLYALHLPGAYAHLPNKEEKLLA</sequence>
<feature type="domain" description="Glycosyltransferase 2-like" evidence="1">
    <location>
        <begin position="7"/>
        <end position="112"/>
    </location>
</feature>
<evidence type="ECO:0000259" key="1">
    <source>
        <dbReference type="Pfam" id="PF00535"/>
    </source>
</evidence>
<dbReference type="CDD" id="cd00761">
    <property type="entry name" value="Glyco_tranf_GTA_type"/>
    <property type="match status" value="1"/>
</dbReference>
<dbReference type="EMBL" id="DWYG01000001">
    <property type="protein sequence ID" value="HJB40877.1"/>
    <property type="molecule type" value="Genomic_DNA"/>
</dbReference>
<dbReference type="InterPro" id="IPR029044">
    <property type="entry name" value="Nucleotide-diphossugar_trans"/>
</dbReference>
<dbReference type="InterPro" id="IPR050834">
    <property type="entry name" value="Glycosyltransf_2"/>
</dbReference>
<dbReference type="Pfam" id="PF00535">
    <property type="entry name" value="Glycos_transf_2"/>
    <property type="match status" value="1"/>
</dbReference>
<dbReference type="Proteomes" id="UP000886803">
    <property type="component" value="Unassembled WGS sequence"/>
</dbReference>
<organism evidence="2 3">
    <name type="scientific">Candidatus Gemmiger avicola</name>
    <dbReference type="NCBI Taxonomy" id="2838605"/>
    <lineage>
        <taxon>Bacteria</taxon>
        <taxon>Bacillati</taxon>
        <taxon>Bacillota</taxon>
        <taxon>Clostridia</taxon>
        <taxon>Eubacteriales</taxon>
        <taxon>Gemmiger</taxon>
    </lineage>
</organism>
<name>A0A9D2S1X2_9FIRM</name>
<evidence type="ECO:0000313" key="3">
    <source>
        <dbReference type="Proteomes" id="UP000886803"/>
    </source>
</evidence>
<evidence type="ECO:0000313" key="2">
    <source>
        <dbReference type="EMBL" id="HJB40877.1"/>
    </source>
</evidence>
<protein>
    <submittedName>
        <fullName evidence="2">Glycosyltransferase family 2 protein</fullName>
    </submittedName>
</protein>
<comment type="caution">
    <text evidence="2">The sequence shown here is derived from an EMBL/GenBank/DDBJ whole genome shotgun (WGS) entry which is preliminary data.</text>
</comment>
<reference evidence="2" key="1">
    <citation type="journal article" date="2021" name="PeerJ">
        <title>Extensive microbial diversity within the chicken gut microbiome revealed by metagenomics and culture.</title>
        <authorList>
            <person name="Gilroy R."/>
            <person name="Ravi A."/>
            <person name="Getino M."/>
            <person name="Pursley I."/>
            <person name="Horton D.L."/>
            <person name="Alikhan N.F."/>
            <person name="Baker D."/>
            <person name="Gharbi K."/>
            <person name="Hall N."/>
            <person name="Watson M."/>
            <person name="Adriaenssens E.M."/>
            <person name="Foster-Nyarko E."/>
            <person name="Jarju S."/>
            <person name="Secka A."/>
            <person name="Antonio M."/>
            <person name="Oren A."/>
            <person name="Chaudhuri R.R."/>
            <person name="La Ragione R."/>
            <person name="Hildebrand F."/>
            <person name="Pallen M.J."/>
        </authorList>
    </citation>
    <scope>NUCLEOTIDE SEQUENCE</scope>
    <source>
        <strain evidence="2">ChiBcec8-13705</strain>
    </source>
</reference>
<gene>
    <name evidence="2" type="ORF">H9945_00090</name>
</gene>
<dbReference type="Gene3D" id="3.90.550.10">
    <property type="entry name" value="Spore Coat Polysaccharide Biosynthesis Protein SpsA, Chain A"/>
    <property type="match status" value="1"/>
</dbReference>
<proteinExistence type="predicted"/>
<dbReference type="SUPFAM" id="SSF53448">
    <property type="entry name" value="Nucleotide-diphospho-sugar transferases"/>
    <property type="match status" value="1"/>
</dbReference>
<dbReference type="InterPro" id="IPR001173">
    <property type="entry name" value="Glyco_trans_2-like"/>
</dbReference>
<dbReference type="AlphaFoldDB" id="A0A9D2S1X2"/>
<dbReference type="PANTHER" id="PTHR43685:SF2">
    <property type="entry name" value="GLYCOSYLTRANSFERASE 2-LIKE DOMAIN-CONTAINING PROTEIN"/>
    <property type="match status" value="1"/>
</dbReference>